<keyword evidence="3" id="KW-1185">Reference proteome</keyword>
<proteinExistence type="predicted"/>
<feature type="chain" id="PRO_5016009201" evidence="1">
    <location>
        <begin position="21"/>
        <end position="425"/>
    </location>
</feature>
<dbReference type="OrthoDB" id="7794186at2"/>
<protein>
    <submittedName>
        <fullName evidence="2">Uncharacterized protein</fullName>
    </submittedName>
</protein>
<evidence type="ECO:0000313" key="3">
    <source>
        <dbReference type="Proteomes" id="UP000247973"/>
    </source>
</evidence>
<keyword evidence="1" id="KW-0732">Signal</keyword>
<sequence length="425" mass="46156">MNKFLLVFISCVLTCFSGFAADYYWVGGGGNWSDINHWRTTSGGTGIPGVVPGPTDDVFFDVNSGFTVSSKTLTVNVVANCRNITFSGLTILPTVSSNSANHLNRYGSSLWQAGMTINTAQINYQNTGIPKTITSNGVASGRIVYIYETSSVSLMDNFKIASHIFFNAGVFNTNNHNMDIGNYFYGDQGSAPRTLNLLGGRNDVNFVNIKDINATGGLTLHFGDKSTVAGQNNTNVTYDAYNSGEFNGFPSDWTCHFIDTDISTSYTLTADGFFGNEYTEYIWTKVGDVNFPDVIGTEHSIDLRIFGYGTYRVQVKYNATCIVSGLVTIIKRTDNVDGGVQPSKVCLLPINTLANVSVVGEDLKCYATAVSADVLPLTTVLSDGTTYYVTQTINNCESGRVPITIRIGDCTSVYVNPNLRMRVPM</sequence>
<dbReference type="AlphaFoldDB" id="A0A2V3PTE3"/>
<evidence type="ECO:0000313" key="2">
    <source>
        <dbReference type="EMBL" id="PXV65940.1"/>
    </source>
</evidence>
<name>A0A2V3PTE3_9BACT</name>
<comment type="caution">
    <text evidence="2">The sequence shown here is derived from an EMBL/GenBank/DDBJ whole genome shotgun (WGS) entry which is preliminary data.</text>
</comment>
<reference evidence="2 3" key="1">
    <citation type="submission" date="2018-03" db="EMBL/GenBank/DDBJ databases">
        <title>Genomic Encyclopedia of Archaeal and Bacterial Type Strains, Phase II (KMG-II): from individual species to whole genera.</title>
        <authorList>
            <person name="Goeker M."/>
        </authorList>
    </citation>
    <scope>NUCLEOTIDE SEQUENCE [LARGE SCALE GENOMIC DNA]</scope>
    <source>
        <strain evidence="2 3">DSM 100214</strain>
    </source>
</reference>
<dbReference type="RefSeq" id="WP_110310127.1">
    <property type="nucleotide sequence ID" value="NZ_QICL01000006.1"/>
</dbReference>
<dbReference type="Proteomes" id="UP000247973">
    <property type="component" value="Unassembled WGS sequence"/>
</dbReference>
<evidence type="ECO:0000256" key="1">
    <source>
        <dbReference type="SAM" id="SignalP"/>
    </source>
</evidence>
<feature type="signal peptide" evidence="1">
    <location>
        <begin position="1"/>
        <end position="20"/>
    </location>
</feature>
<organism evidence="2 3">
    <name type="scientific">Dysgonomonas alginatilytica</name>
    <dbReference type="NCBI Taxonomy" id="1605892"/>
    <lineage>
        <taxon>Bacteria</taxon>
        <taxon>Pseudomonadati</taxon>
        <taxon>Bacteroidota</taxon>
        <taxon>Bacteroidia</taxon>
        <taxon>Bacteroidales</taxon>
        <taxon>Dysgonomonadaceae</taxon>
        <taxon>Dysgonomonas</taxon>
    </lineage>
</organism>
<dbReference type="EMBL" id="QICL01000006">
    <property type="protein sequence ID" value="PXV65940.1"/>
    <property type="molecule type" value="Genomic_DNA"/>
</dbReference>
<accession>A0A2V3PTE3</accession>
<gene>
    <name evidence="2" type="ORF">CLV62_106114</name>
</gene>